<evidence type="ECO:0000313" key="4">
    <source>
        <dbReference type="Proteomes" id="UP000266568"/>
    </source>
</evidence>
<dbReference type="PANTHER" id="PTHR35535">
    <property type="entry name" value="HEAT SHOCK PROTEIN HSLJ"/>
    <property type="match status" value="1"/>
</dbReference>
<name>A0A397PD84_9SPHN</name>
<feature type="compositionally biased region" description="Pro residues" evidence="1">
    <location>
        <begin position="25"/>
        <end position="37"/>
    </location>
</feature>
<dbReference type="InterPro" id="IPR038670">
    <property type="entry name" value="HslJ-like_sf"/>
</dbReference>
<evidence type="ECO:0000256" key="1">
    <source>
        <dbReference type="SAM" id="MobiDB-lite"/>
    </source>
</evidence>
<feature type="domain" description="DUF306" evidence="2">
    <location>
        <begin position="144"/>
        <end position="248"/>
    </location>
</feature>
<dbReference type="InterPro" id="IPR053147">
    <property type="entry name" value="Hsp_HslJ-like"/>
</dbReference>
<dbReference type="Proteomes" id="UP000266568">
    <property type="component" value="Unassembled WGS sequence"/>
</dbReference>
<dbReference type="RefSeq" id="WP_170150892.1">
    <property type="nucleotide sequence ID" value="NZ_QXDC01000002.1"/>
</dbReference>
<gene>
    <name evidence="3" type="ORF">DFR49_0407</name>
</gene>
<feature type="region of interest" description="Disordered" evidence="1">
    <location>
        <begin position="17"/>
        <end position="45"/>
    </location>
</feature>
<sequence>MRRAVVLFVGAVGLGGCAMEQFPGPDRPGPPPRPRPPASDTYRAIGTEPGWSLTIGPRTMRYEGDYGQNVVEAPTPEARPTFNGRRYETRQMTVDITRTPCSDGMSDRRYPDTVRVTTRRGTARGCGGLSNDRPGPGGPGRPGASLAGTSWTITAIDGRSVRLDRPANVEFTRDRMQGSAGCNRFSGDYQERRDTLIAGQLAVTRMMCQGNAMTVENRFLKILGGPVTVQQRGQTLTLTSREGSVTLRKASR</sequence>
<comment type="caution">
    <text evidence="3">The sequence shown here is derived from an EMBL/GenBank/DDBJ whole genome shotgun (WGS) entry which is preliminary data.</text>
</comment>
<dbReference type="Gene3D" id="2.40.128.270">
    <property type="match status" value="1"/>
</dbReference>
<evidence type="ECO:0000313" key="3">
    <source>
        <dbReference type="EMBL" id="RIA45879.1"/>
    </source>
</evidence>
<dbReference type="Pfam" id="PF03724">
    <property type="entry name" value="META"/>
    <property type="match status" value="1"/>
</dbReference>
<dbReference type="PROSITE" id="PS51257">
    <property type="entry name" value="PROKAR_LIPOPROTEIN"/>
    <property type="match status" value="1"/>
</dbReference>
<accession>A0A397PD84</accession>
<keyword evidence="3" id="KW-0346">Stress response</keyword>
<keyword evidence="4" id="KW-1185">Reference proteome</keyword>
<protein>
    <submittedName>
        <fullName evidence="3">Heat shock protein HslJ</fullName>
    </submittedName>
</protein>
<feature type="region of interest" description="Disordered" evidence="1">
    <location>
        <begin position="121"/>
        <end position="147"/>
    </location>
</feature>
<organism evidence="3 4">
    <name type="scientific">Hephaestia caeni</name>
    <dbReference type="NCBI Taxonomy" id="645617"/>
    <lineage>
        <taxon>Bacteria</taxon>
        <taxon>Pseudomonadati</taxon>
        <taxon>Pseudomonadota</taxon>
        <taxon>Alphaproteobacteria</taxon>
        <taxon>Sphingomonadales</taxon>
        <taxon>Sphingomonadaceae</taxon>
        <taxon>Hephaestia</taxon>
    </lineage>
</organism>
<proteinExistence type="predicted"/>
<dbReference type="PANTHER" id="PTHR35535:SF2">
    <property type="entry name" value="DUF306 DOMAIN-CONTAINING PROTEIN"/>
    <property type="match status" value="1"/>
</dbReference>
<dbReference type="EMBL" id="QXDC01000002">
    <property type="protein sequence ID" value="RIA45879.1"/>
    <property type="molecule type" value="Genomic_DNA"/>
</dbReference>
<dbReference type="InterPro" id="IPR005184">
    <property type="entry name" value="DUF306_Meta_HslJ"/>
</dbReference>
<evidence type="ECO:0000259" key="2">
    <source>
        <dbReference type="Pfam" id="PF03724"/>
    </source>
</evidence>
<dbReference type="AlphaFoldDB" id="A0A397PD84"/>
<reference evidence="3 4" key="1">
    <citation type="submission" date="2018-08" db="EMBL/GenBank/DDBJ databases">
        <title>Genomic Encyclopedia of Type Strains, Phase IV (KMG-IV): sequencing the most valuable type-strain genomes for metagenomic binning, comparative biology and taxonomic classification.</title>
        <authorList>
            <person name="Goeker M."/>
        </authorList>
    </citation>
    <scope>NUCLEOTIDE SEQUENCE [LARGE SCALE GENOMIC DNA]</scope>
    <source>
        <strain evidence="3 4">DSM 25527</strain>
    </source>
</reference>